<evidence type="ECO:0008006" key="6">
    <source>
        <dbReference type="Google" id="ProtNLM"/>
    </source>
</evidence>
<feature type="transmembrane region" description="Helical" evidence="2">
    <location>
        <begin position="328"/>
        <end position="351"/>
    </location>
</feature>
<gene>
    <name evidence="4" type="ORF">LAESUDRAFT_137769</name>
</gene>
<dbReference type="STRING" id="1314785.A0A165EDJ6"/>
<keyword evidence="2" id="KW-1133">Transmembrane helix</keyword>
<keyword evidence="2" id="KW-0472">Membrane</keyword>
<dbReference type="AlphaFoldDB" id="A0A165EDJ6"/>
<evidence type="ECO:0000256" key="3">
    <source>
        <dbReference type="SAM" id="SignalP"/>
    </source>
</evidence>
<evidence type="ECO:0000313" key="4">
    <source>
        <dbReference type="EMBL" id="KZT06806.1"/>
    </source>
</evidence>
<sequence length="465" mass="47834">MYFASCLLLLSILAARATLLSEAAGVLRNVTVGVADPSVTFSAGWSVALYAGQEIAFADGLGDEVAAELPVGAVAVHYVGLKRSGGALYAACLDCDVSGDVQFEEVDATDRNGDDSTPVILFSFTELDNTVAHELQVVNLEDPAFGDTSQITFQSLIITVQEDDNNTSTASSSTTSDSSTTITSASISTTSSVVLTTVQSSSLSTVSTTLSTAATVTSTSSDALTSTTSASTASQAAMTVSSTTSLQSTSSASSSSVSSITESVSSTETGSATTNTASTSATASSTSSSDTSTTSSSISSTTSTSSTSTSSSNSSSLTTTAALSTRTIVAVAVGSGIGILILLSILVLFLVRARRQQSQSDTESNRGLRLIREISAPSLLSSSNVPIRPRSSYIVPDRDAPARPKNPYKGRVRSNVPIDQPSHPVTPPPMPTRSPLRSEYPSSVWLERIPRTPTAGSDISLPYAR</sequence>
<accession>A0A165EDJ6</accession>
<proteinExistence type="predicted"/>
<dbReference type="InParanoid" id="A0A165EDJ6"/>
<reference evidence="4 5" key="1">
    <citation type="journal article" date="2016" name="Mol. Biol. Evol.">
        <title>Comparative Genomics of Early-Diverging Mushroom-Forming Fungi Provides Insights into the Origins of Lignocellulose Decay Capabilities.</title>
        <authorList>
            <person name="Nagy L.G."/>
            <person name="Riley R."/>
            <person name="Tritt A."/>
            <person name="Adam C."/>
            <person name="Daum C."/>
            <person name="Floudas D."/>
            <person name="Sun H."/>
            <person name="Yadav J.S."/>
            <person name="Pangilinan J."/>
            <person name="Larsson K.H."/>
            <person name="Matsuura K."/>
            <person name="Barry K."/>
            <person name="Labutti K."/>
            <person name="Kuo R."/>
            <person name="Ohm R.A."/>
            <person name="Bhattacharya S.S."/>
            <person name="Shirouzu T."/>
            <person name="Yoshinaga Y."/>
            <person name="Martin F.M."/>
            <person name="Grigoriev I.V."/>
            <person name="Hibbett D.S."/>
        </authorList>
    </citation>
    <scope>NUCLEOTIDE SEQUENCE [LARGE SCALE GENOMIC DNA]</scope>
    <source>
        <strain evidence="4 5">93-53</strain>
    </source>
</reference>
<organism evidence="4 5">
    <name type="scientific">Laetiporus sulphureus 93-53</name>
    <dbReference type="NCBI Taxonomy" id="1314785"/>
    <lineage>
        <taxon>Eukaryota</taxon>
        <taxon>Fungi</taxon>
        <taxon>Dikarya</taxon>
        <taxon>Basidiomycota</taxon>
        <taxon>Agaricomycotina</taxon>
        <taxon>Agaricomycetes</taxon>
        <taxon>Polyporales</taxon>
        <taxon>Laetiporus</taxon>
    </lineage>
</organism>
<dbReference type="OrthoDB" id="2756540at2759"/>
<evidence type="ECO:0000256" key="1">
    <source>
        <dbReference type="SAM" id="MobiDB-lite"/>
    </source>
</evidence>
<protein>
    <recommendedName>
        <fullName evidence="6">Mid2 domain-containing protein</fullName>
    </recommendedName>
</protein>
<keyword evidence="3" id="KW-0732">Signal</keyword>
<dbReference type="Proteomes" id="UP000076871">
    <property type="component" value="Unassembled WGS sequence"/>
</dbReference>
<feature type="region of interest" description="Disordered" evidence="1">
    <location>
        <begin position="390"/>
        <end position="465"/>
    </location>
</feature>
<evidence type="ECO:0000313" key="5">
    <source>
        <dbReference type="Proteomes" id="UP000076871"/>
    </source>
</evidence>
<feature type="region of interest" description="Disordered" evidence="1">
    <location>
        <begin position="244"/>
        <end position="317"/>
    </location>
</feature>
<dbReference type="EMBL" id="KV427622">
    <property type="protein sequence ID" value="KZT06806.1"/>
    <property type="molecule type" value="Genomic_DNA"/>
</dbReference>
<evidence type="ECO:0000256" key="2">
    <source>
        <dbReference type="SAM" id="Phobius"/>
    </source>
</evidence>
<feature type="chain" id="PRO_5007857103" description="Mid2 domain-containing protein" evidence="3">
    <location>
        <begin position="18"/>
        <end position="465"/>
    </location>
</feature>
<keyword evidence="2" id="KW-0812">Transmembrane</keyword>
<dbReference type="GeneID" id="63818345"/>
<dbReference type="RefSeq" id="XP_040764546.1">
    <property type="nucleotide sequence ID" value="XM_040901313.1"/>
</dbReference>
<name>A0A165EDJ6_9APHY</name>
<feature type="signal peptide" evidence="3">
    <location>
        <begin position="1"/>
        <end position="17"/>
    </location>
</feature>
<keyword evidence="5" id="KW-1185">Reference proteome</keyword>